<comment type="cofactor">
    <cofactor evidence="4">
        <name>Mn(2+)</name>
        <dbReference type="ChEBI" id="CHEBI:29035"/>
    </cofactor>
    <text evidence="4">Binds 2 manganese ions per subunit.</text>
</comment>
<accession>A0A9D7SA66</accession>
<evidence type="ECO:0000256" key="4">
    <source>
        <dbReference type="PIRSR" id="PIRSR036979-1"/>
    </source>
</evidence>
<feature type="binding site" evidence="4">
    <location>
        <position position="215"/>
    </location>
    <ligand>
        <name>Mn(2+)</name>
        <dbReference type="ChEBI" id="CHEBI:29035"/>
        <label>1</label>
    </ligand>
</feature>
<feature type="binding site" evidence="4">
    <location>
        <position position="213"/>
    </location>
    <ligand>
        <name>Mn(2+)</name>
        <dbReference type="ChEBI" id="CHEBI:29035"/>
        <label>1</label>
    </ligand>
</feature>
<comment type="caution">
    <text evidence="5">The sequence shown here is derived from an EMBL/GenBank/DDBJ whole genome shotgun (WGS) entry which is preliminary data.</text>
</comment>
<dbReference type="EC" id="3.5.3.11" evidence="5"/>
<dbReference type="GO" id="GO:0008783">
    <property type="term" value="F:agmatinase activity"/>
    <property type="evidence" value="ECO:0007669"/>
    <property type="project" value="UniProtKB-EC"/>
</dbReference>
<evidence type="ECO:0000313" key="6">
    <source>
        <dbReference type="Proteomes" id="UP000808349"/>
    </source>
</evidence>
<comment type="similarity">
    <text evidence="1">Belongs to the arginase family. Agmatinase subfamily.</text>
</comment>
<feature type="binding site" evidence="4">
    <location>
        <position position="111"/>
    </location>
    <ligand>
        <name>Mn(2+)</name>
        <dbReference type="ChEBI" id="CHEBI:29035"/>
        <label>1</label>
    </ligand>
</feature>
<dbReference type="InterPro" id="IPR023696">
    <property type="entry name" value="Ureohydrolase_dom_sf"/>
</dbReference>
<keyword evidence="3 5" id="KW-0378">Hydrolase</keyword>
<evidence type="ECO:0000256" key="1">
    <source>
        <dbReference type="ARBA" id="ARBA00009227"/>
    </source>
</evidence>
<dbReference type="Gene3D" id="3.40.800.10">
    <property type="entry name" value="Ureohydrolase domain"/>
    <property type="match status" value="1"/>
</dbReference>
<reference evidence="5 6" key="1">
    <citation type="submission" date="2020-10" db="EMBL/GenBank/DDBJ databases">
        <title>Connecting structure to function with the recovery of over 1000 high-quality activated sludge metagenome-assembled genomes encoding full-length rRNA genes using long-read sequencing.</title>
        <authorList>
            <person name="Singleton C.M."/>
            <person name="Petriglieri F."/>
            <person name="Kristensen J.M."/>
            <person name="Kirkegaard R.H."/>
            <person name="Michaelsen T.Y."/>
            <person name="Andersen M.H."/>
            <person name="Karst S.M."/>
            <person name="Dueholm M.S."/>
            <person name="Nielsen P.H."/>
            <person name="Albertsen M."/>
        </authorList>
    </citation>
    <scope>NUCLEOTIDE SEQUENCE [LARGE SCALE GENOMIC DNA]</scope>
    <source>
        <strain evidence="5">Ribe_18-Q3-R11-54_BAT3C.373</strain>
    </source>
</reference>
<dbReference type="CDD" id="cd11593">
    <property type="entry name" value="Agmatinase-like_2"/>
    <property type="match status" value="1"/>
</dbReference>
<organism evidence="5 6">
    <name type="scientific">Candidatus Defluviibacterium haderslevense</name>
    <dbReference type="NCBI Taxonomy" id="2981993"/>
    <lineage>
        <taxon>Bacteria</taxon>
        <taxon>Pseudomonadati</taxon>
        <taxon>Bacteroidota</taxon>
        <taxon>Saprospiria</taxon>
        <taxon>Saprospirales</taxon>
        <taxon>Saprospiraceae</taxon>
        <taxon>Candidatus Defluviibacterium</taxon>
    </lineage>
</organism>
<feature type="binding site" evidence="4">
    <location>
        <position position="138"/>
    </location>
    <ligand>
        <name>Mn(2+)</name>
        <dbReference type="ChEBI" id="CHEBI:29035"/>
        <label>1</label>
    </ligand>
</feature>
<dbReference type="EMBL" id="JADKFW010000004">
    <property type="protein sequence ID" value="MBK9717544.1"/>
    <property type="molecule type" value="Genomic_DNA"/>
</dbReference>
<dbReference type="NCBIfam" id="TIGR01230">
    <property type="entry name" value="agmatinase"/>
    <property type="match status" value="1"/>
</dbReference>
<dbReference type="PANTHER" id="PTHR11358:SF26">
    <property type="entry name" value="GUANIDINO ACID HYDROLASE, MITOCHONDRIAL"/>
    <property type="match status" value="1"/>
</dbReference>
<dbReference type="GO" id="GO:0046872">
    <property type="term" value="F:metal ion binding"/>
    <property type="evidence" value="ECO:0007669"/>
    <property type="project" value="UniProtKB-KW"/>
</dbReference>
<feature type="binding site" evidence="4">
    <location>
        <position position="134"/>
    </location>
    <ligand>
        <name>Mn(2+)</name>
        <dbReference type="ChEBI" id="CHEBI:29035"/>
        <label>1</label>
    </ligand>
</feature>
<dbReference type="InterPro" id="IPR006035">
    <property type="entry name" value="Ureohydrolase"/>
</dbReference>
<protein>
    <submittedName>
        <fullName evidence="5">Agmatinase</fullName>
        <ecNumber evidence="5">3.5.3.11</ecNumber>
    </submittedName>
</protein>
<dbReference type="PANTHER" id="PTHR11358">
    <property type="entry name" value="ARGINASE/AGMATINASE"/>
    <property type="match status" value="1"/>
</dbReference>
<evidence type="ECO:0000256" key="2">
    <source>
        <dbReference type="ARBA" id="ARBA00022723"/>
    </source>
</evidence>
<evidence type="ECO:0000313" key="5">
    <source>
        <dbReference type="EMBL" id="MBK9717544.1"/>
    </source>
</evidence>
<feature type="binding site" evidence="4">
    <location>
        <position position="136"/>
    </location>
    <ligand>
        <name>Mn(2+)</name>
        <dbReference type="ChEBI" id="CHEBI:29035"/>
        <label>1</label>
    </ligand>
</feature>
<dbReference type="SUPFAM" id="SSF52768">
    <property type="entry name" value="Arginase/deacetylase"/>
    <property type="match status" value="1"/>
</dbReference>
<keyword evidence="4" id="KW-0464">Manganese</keyword>
<dbReference type="InterPro" id="IPR005925">
    <property type="entry name" value="Agmatinase-rel"/>
</dbReference>
<keyword evidence="2 4" id="KW-0479">Metal-binding</keyword>
<dbReference type="Pfam" id="PF00491">
    <property type="entry name" value="Arginase"/>
    <property type="match status" value="1"/>
</dbReference>
<name>A0A9D7SA66_9BACT</name>
<dbReference type="GO" id="GO:0033389">
    <property type="term" value="P:putrescine biosynthetic process from arginine, via agmatine"/>
    <property type="evidence" value="ECO:0007669"/>
    <property type="project" value="TreeGrafter"/>
</dbReference>
<sequence>MKPQTNTYAGIPKKYANPKHAKVTLTSIPYDGTSTWGKGADKGYDAFLIASENMELYDIETNSEPYKQGVVLEKPLTVKKLTPEAMVKKVYKKTQELLATNKFLTFFGGEHSISIGILRAYAEKYNNLTVLQLDAHTDLRQSYHGTKYNHACAVAEAQRNAHLIQVGIRSMDIEEKQYLEDGKVYFAHQIMDNDYWMEESIRKMTDHVFITLDLDVFDSSIMPSTGTPEPGGMDWYQVLQYLRMVFRRKHVVGFDIVELAPNPHNKAPDFLVAKLYYKMLAYKFENNHKVDSEHE</sequence>
<evidence type="ECO:0000256" key="3">
    <source>
        <dbReference type="ARBA" id="ARBA00022801"/>
    </source>
</evidence>
<dbReference type="Proteomes" id="UP000808349">
    <property type="component" value="Unassembled WGS sequence"/>
</dbReference>
<dbReference type="PROSITE" id="PS51409">
    <property type="entry name" value="ARGINASE_2"/>
    <property type="match status" value="1"/>
</dbReference>
<dbReference type="AlphaFoldDB" id="A0A9D7SA66"/>
<gene>
    <name evidence="5" type="primary">speB</name>
    <name evidence="5" type="ORF">IPO85_08545</name>
</gene>
<proteinExistence type="inferred from homology"/>
<dbReference type="PIRSF" id="PIRSF036979">
    <property type="entry name" value="Arginase"/>
    <property type="match status" value="1"/>
</dbReference>